<evidence type="ECO:0000256" key="2">
    <source>
        <dbReference type="ARBA" id="ARBA00007965"/>
    </source>
</evidence>
<dbReference type="GO" id="GO:0005886">
    <property type="term" value="C:plasma membrane"/>
    <property type="evidence" value="ECO:0007669"/>
    <property type="project" value="TreeGrafter"/>
</dbReference>
<feature type="transmembrane region" description="Helical" evidence="7">
    <location>
        <begin position="143"/>
        <end position="164"/>
    </location>
</feature>
<evidence type="ECO:0000256" key="4">
    <source>
        <dbReference type="ARBA" id="ARBA00022692"/>
    </source>
</evidence>
<evidence type="ECO:0000256" key="1">
    <source>
        <dbReference type="ARBA" id="ARBA00004141"/>
    </source>
</evidence>
<dbReference type="InterPro" id="IPR002259">
    <property type="entry name" value="Eqnu_transpt"/>
</dbReference>
<name>A0A9Q0M9N6_BLOTA</name>
<dbReference type="GO" id="GO:0005337">
    <property type="term" value="F:nucleoside transmembrane transporter activity"/>
    <property type="evidence" value="ECO:0007669"/>
    <property type="project" value="InterPro"/>
</dbReference>
<comment type="similarity">
    <text evidence="2">Belongs to the SLC29A/ENT transporter (TC 2.A.57) family.</text>
</comment>
<dbReference type="PANTHER" id="PTHR10332:SF80">
    <property type="entry name" value="EQUILIBRATIVE NUCLEOSIDE TRANSPORTER 2, ISOFORM A"/>
    <property type="match status" value="1"/>
</dbReference>
<proteinExistence type="inferred from homology"/>
<evidence type="ECO:0000256" key="7">
    <source>
        <dbReference type="SAM" id="Phobius"/>
    </source>
</evidence>
<reference evidence="8" key="1">
    <citation type="submission" date="2022-12" db="EMBL/GenBank/DDBJ databases">
        <title>Genome assemblies of Blomia tropicalis.</title>
        <authorList>
            <person name="Cui Y."/>
        </authorList>
    </citation>
    <scope>NUCLEOTIDE SEQUENCE</scope>
    <source>
        <tissue evidence="8">Adult mites</tissue>
    </source>
</reference>
<feature type="transmembrane region" description="Helical" evidence="7">
    <location>
        <begin position="109"/>
        <end position="131"/>
    </location>
</feature>
<accession>A0A9Q0M9N6</accession>
<evidence type="ECO:0000313" key="9">
    <source>
        <dbReference type="Proteomes" id="UP001142055"/>
    </source>
</evidence>
<feature type="transmembrane region" description="Helical" evidence="7">
    <location>
        <begin position="170"/>
        <end position="189"/>
    </location>
</feature>
<sequence>MSSKHNNESIGDVTTLSSVEKPIDQWNMVKTIFILHGIAALLPWNMLINADSYFVDYKLSPNQTTMIDCMKVEWNQSVWCNQTSFETNRTRVTITLAHSPSLVNYRKNFLPYLSTASKLPNIIFQLVNLLFSSRYKASSNRLIFSYIIEIVLFIIIIVLALIDTSSWPEIFFWVTIIIAILFNTVNGIFQSSIYGIGAKFPIQYINNITLGFSFSGIISAIFLIISLLLSPEPKVAALYYFSFAIIFMVICVFNEFIVRKNNYLKYNIHLSENDVQLELPMQSKIVSYQNPFSVSENDLVNHTQLNSEHDKNGFGAIVVHEVQEILFPAVQAGIRPLNSLIDDKFFAPVFCFLFFNLFQTIGNYVAERTMIPNRNQLIIWVLCRSVFIPFFLFCNYLPDKRVWPIFINHDLIYIIGSALMAFTSGYLSALGIMYAPQNLSNKKQASTAAMMASAAVIIGILFGVQFSIVLRHMVTTLT</sequence>
<comment type="caution">
    <text evidence="8">The sequence shown here is derived from an EMBL/GenBank/DDBJ whole genome shotgun (WGS) entry which is preliminary data.</text>
</comment>
<dbReference type="OMA" id="FFAPIFC"/>
<keyword evidence="5 7" id="KW-1133">Transmembrane helix</keyword>
<dbReference type="PRINTS" id="PR01130">
    <property type="entry name" value="DERENTRNSPRT"/>
</dbReference>
<feature type="transmembrane region" description="Helical" evidence="7">
    <location>
        <begin position="210"/>
        <end position="231"/>
    </location>
</feature>
<dbReference type="Proteomes" id="UP001142055">
    <property type="component" value="Chromosome 1"/>
</dbReference>
<evidence type="ECO:0000256" key="6">
    <source>
        <dbReference type="ARBA" id="ARBA00023136"/>
    </source>
</evidence>
<keyword evidence="3" id="KW-0813">Transport</keyword>
<keyword evidence="6 7" id="KW-0472">Membrane</keyword>
<protein>
    <recommendedName>
        <fullName evidence="10">Equilibrative nucleoside transporter 1</fullName>
    </recommendedName>
</protein>
<keyword evidence="9" id="KW-1185">Reference proteome</keyword>
<evidence type="ECO:0000256" key="5">
    <source>
        <dbReference type="ARBA" id="ARBA00022989"/>
    </source>
</evidence>
<feature type="transmembrane region" description="Helical" evidence="7">
    <location>
        <begin position="345"/>
        <end position="365"/>
    </location>
</feature>
<dbReference type="PANTHER" id="PTHR10332">
    <property type="entry name" value="EQUILIBRATIVE NUCLEOSIDE TRANSPORTER"/>
    <property type="match status" value="1"/>
</dbReference>
<evidence type="ECO:0000256" key="3">
    <source>
        <dbReference type="ARBA" id="ARBA00022448"/>
    </source>
</evidence>
<dbReference type="Pfam" id="PF01733">
    <property type="entry name" value="Nucleoside_tran"/>
    <property type="match status" value="1"/>
</dbReference>
<evidence type="ECO:0008006" key="10">
    <source>
        <dbReference type="Google" id="ProtNLM"/>
    </source>
</evidence>
<keyword evidence="4 7" id="KW-0812">Transmembrane</keyword>
<feature type="transmembrane region" description="Helical" evidence="7">
    <location>
        <begin position="410"/>
        <end position="435"/>
    </location>
</feature>
<feature type="transmembrane region" description="Helical" evidence="7">
    <location>
        <begin position="377"/>
        <end position="398"/>
    </location>
</feature>
<gene>
    <name evidence="8" type="ORF">RDWZM_000848</name>
</gene>
<dbReference type="AlphaFoldDB" id="A0A9Q0M9N6"/>
<comment type="subcellular location">
    <subcellularLocation>
        <location evidence="1">Membrane</location>
        <topology evidence="1">Multi-pass membrane protein</topology>
    </subcellularLocation>
</comment>
<feature type="transmembrane region" description="Helical" evidence="7">
    <location>
        <begin position="31"/>
        <end position="48"/>
    </location>
</feature>
<dbReference type="EMBL" id="JAPWDV010000001">
    <property type="protein sequence ID" value="KAJ6222303.1"/>
    <property type="molecule type" value="Genomic_DNA"/>
</dbReference>
<feature type="transmembrane region" description="Helical" evidence="7">
    <location>
        <begin position="447"/>
        <end position="470"/>
    </location>
</feature>
<feature type="transmembrane region" description="Helical" evidence="7">
    <location>
        <begin position="237"/>
        <end position="258"/>
    </location>
</feature>
<organism evidence="8 9">
    <name type="scientific">Blomia tropicalis</name>
    <name type="common">Mite</name>
    <dbReference type="NCBI Taxonomy" id="40697"/>
    <lineage>
        <taxon>Eukaryota</taxon>
        <taxon>Metazoa</taxon>
        <taxon>Ecdysozoa</taxon>
        <taxon>Arthropoda</taxon>
        <taxon>Chelicerata</taxon>
        <taxon>Arachnida</taxon>
        <taxon>Acari</taxon>
        <taxon>Acariformes</taxon>
        <taxon>Sarcoptiformes</taxon>
        <taxon>Astigmata</taxon>
        <taxon>Glycyphagoidea</taxon>
        <taxon>Echimyopodidae</taxon>
        <taxon>Blomia</taxon>
    </lineage>
</organism>
<evidence type="ECO:0000313" key="8">
    <source>
        <dbReference type="EMBL" id="KAJ6222303.1"/>
    </source>
</evidence>